<keyword evidence="3 7" id="KW-1134">Transmembrane beta strand</keyword>
<evidence type="ECO:0000256" key="7">
    <source>
        <dbReference type="PROSITE-ProRule" id="PRU01360"/>
    </source>
</evidence>
<reference evidence="10" key="1">
    <citation type="journal article" date="2019" name="Int. J. Syst. Evol. Microbiol.">
        <title>The Global Catalogue of Microorganisms (GCM) 10K type strain sequencing project: providing services to taxonomists for standard genome sequencing and annotation.</title>
        <authorList>
            <consortium name="The Broad Institute Genomics Platform"/>
            <consortium name="The Broad Institute Genome Sequencing Center for Infectious Disease"/>
            <person name="Wu L."/>
            <person name="Ma J."/>
        </authorList>
    </citation>
    <scope>NUCLEOTIDE SEQUENCE [LARGE SCALE GENOMIC DNA]</scope>
    <source>
        <strain evidence="10">CCUG 60022</strain>
    </source>
</reference>
<evidence type="ECO:0000259" key="8">
    <source>
        <dbReference type="Pfam" id="PF07715"/>
    </source>
</evidence>
<dbReference type="Pfam" id="PF13715">
    <property type="entry name" value="CarbopepD_reg_2"/>
    <property type="match status" value="1"/>
</dbReference>
<accession>A0ABW2Z545</accession>
<dbReference type="InterPro" id="IPR039426">
    <property type="entry name" value="TonB-dep_rcpt-like"/>
</dbReference>
<evidence type="ECO:0000256" key="6">
    <source>
        <dbReference type="ARBA" id="ARBA00023237"/>
    </source>
</evidence>
<comment type="similarity">
    <text evidence="7">Belongs to the TonB-dependent receptor family.</text>
</comment>
<evidence type="ECO:0000256" key="1">
    <source>
        <dbReference type="ARBA" id="ARBA00004571"/>
    </source>
</evidence>
<dbReference type="InterPro" id="IPR012910">
    <property type="entry name" value="Plug_dom"/>
</dbReference>
<evidence type="ECO:0000313" key="9">
    <source>
        <dbReference type="EMBL" id="MFD0761960.1"/>
    </source>
</evidence>
<dbReference type="SUPFAM" id="SSF56935">
    <property type="entry name" value="Porins"/>
    <property type="match status" value="1"/>
</dbReference>
<organism evidence="9 10">
    <name type="scientific">Lutibacter aestuarii</name>
    <dbReference type="NCBI Taxonomy" id="861111"/>
    <lineage>
        <taxon>Bacteria</taxon>
        <taxon>Pseudomonadati</taxon>
        <taxon>Bacteroidota</taxon>
        <taxon>Flavobacteriia</taxon>
        <taxon>Flavobacteriales</taxon>
        <taxon>Flavobacteriaceae</taxon>
        <taxon>Lutibacter</taxon>
    </lineage>
</organism>
<dbReference type="RefSeq" id="WP_372801015.1">
    <property type="nucleotide sequence ID" value="NZ_JBHTIC010000008.1"/>
</dbReference>
<evidence type="ECO:0000256" key="2">
    <source>
        <dbReference type="ARBA" id="ARBA00022448"/>
    </source>
</evidence>
<keyword evidence="6 7" id="KW-0998">Cell outer membrane</keyword>
<dbReference type="InterPro" id="IPR008969">
    <property type="entry name" value="CarboxyPept-like_regulatory"/>
</dbReference>
<evidence type="ECO:0000313" key="10">
    <source>
        <dbReference type="Proteomes" id="UP001597032"/>
    </source>
</evidence>
<comment type="caution">
    <text evidence="9">The sequence shown here is derived from an EMBL/GenBank/DDBJ whole genome shotgun (WGS) entry which is preliminary data.</text>
</comment>
<proteinExistence type="inferred from homology"/>
<dbReference type="Gene3D" id="2.60.40.1120">
    <property type="entry name" value="Carboxypeptidase-like, regulatory domain"/>
    <property type="match status" value="1"/>
</dbReference>
<dbReference type="InterPro" id="IPR037066">
    <property type="entry name" value="Plug_dom_sf"/>
</dbReference>
<name>A0ABW2Z545_9FLAO</name>
<dbReference type="NCBIfam" id="TIGR04057">
    <property type="entry name" value="SusC_RagA_signa"/>
    <property type="match status" value="1"/>
</dbReference>
<dbReference type="Gene3D" id="2.40.170.20">
    <property type="entry name" value="TonB-dependent receptor, beta-barrel domain"/>
    <property type="match status" value="1"/>
</dbReference>
<keyword evidence="4 7" id="KW-0812">Transmembrane</keyword>
<dbReference type="PROSITE" id="PS52016">
    <property type="entry name" value="TONB_DEPENDENT_REC_3"/>
    <property type="match status" value="1"/>
</dbReference>
<dbReference type="InterPro" id="IPR023997">
    <property type="entry name" value="TonB-dep_OMP_SusC/RagA_CS"/>
</dbReference>
<gene>
    <name evidence="9" type="ORF">ACFQZW_07695</name>
</gene>
<keyword evidence="10" id="KW-1185">Reference proteome</keyword>
<dbReference type="EMBL" id="JBHTIC010000008">
    <property type="protein sequence ID" value="MFD0761960.1"/>
    <property type="molecule type" value="Genomic_DNA"/>
</dbReference>
<keyword evidence="2 7" id="KW-0813">Transport</keyword>
<dbReference type="InterPro" id="IPR036942">
    <property type="entry name" value="Beta-barrel_TonB_sf"/>
</dbReference>
<dbReference type="NCBIfam" id="TIGR04056">
    <property type="entry name" value="OMP_RagA_SusC"/>
    <property type="match status" value="1"/>
</dbReference>
<dbReference type="Gene3D" id="2.170.130.10">
    <property type="entry name" value="TonB-dependent receptor, plug domain"/>
    <property type="match status" value="1"/>
</dbReference>
<sequence length="1200" mass="134692">MEIKFTNTIPLQWKHLIKFIMKTFILLFCSVVFALSPKKSISQNSKIKVANSTTVTVDEVFSLIEEQTEYHFVYGAELFKNAPMVQLKKGTISTQKLLESCLVKTVFTYDFTEDNTIVLKRKPEFVGTQLVEMPQHTISGTVTDKEGNPLPGVNVLVGPKDSKTVRGIATDFDGKYSIKVLKGEVIKFSYLGFATQEFTIEDQSVLNVILLEDVSDLAEVVVTGFQKISKERVTGSYEKIDQTQLEKPAADISERLVGMVAGLQSTVNSDGSIDFEIRGQSSLYADQQPLVVYDGFPIEGGFNSINPNDVESITILKDAAAASIWGAKSANGVIVITSKKAEKGKTNISISSFLRASSKLDLDYVVGLASSSDIIDYEQKAFDSNFFGSPFGGPPSIDPLDLDPFSQAITAMNNARLGIISNSDRDAILTKLRGINNESQIKKHLLQAPITKQTNIKISGGNDKMLNSLSLLYEDSKDYFIGNKVSKYLINFSNSIKVTEKLKFDFSSMLQFNDNTRNGIGLSTFNSMSPFDNLVNEDGSLVDMSHLHYYQPNFTQFVPTELFPYSDWSYNPITEIKSRDLSTKRMNARIQTGLTLDIIDGLTVSSKFQYEANNSDIDNYYSDKSFTVRQFINETSSPDWLDGNAPKPLVPNGGILRQSEINITAYNFRNQLNFDRVFEDKHAVNLVVGSEISNRITKYTSNPDAFGYNSETLATSQLLGDYKKVNLWDYLPGVYAPYFYPFSFRPIHSFSEGTTRLFSMYGNLGYTYDNKYTITGSYRTDASNLITDDPKYRYNPFWSVGFGWQLGKEEFLSHINWIDRLNVRGTYGVNGNIDRSTSFKPLINIFGSLDDITQESEAGISSFGNPTLRWEKTKSFNLGIDFSILQGNLNGTLNVYNKKGSDLIVNQSIASVNGTTTQKFNNGEMLNKGFEIELGTSQSIIGEDVKWRGSINYSHNNNEITSFFKTDYRQYDLYYGPTTSYVEGHDANTLWSFVYAGMHNFGTDANPIMKPSIYGENGDKVGLTSWAPGNAVNYMEDQGSLVAPTNIGMRNTFKIYDFDFSFIVTAKFGHVFRRQSFNYPSMSGGVTPLNRQYSEVANGDPNKIIPIPETEGRYYFYDRFYPYMSYLTEDASHIRFQEVNLTYNVPTKFIDKIGLNSARVYTQANNLGTILFNDFGEDPEYPRGTIKPQTTVTFGVQLNF</sequence>
<dbReference type="InterPro" id="IPR023996">
    <property type="entry name" value="TonB-dep_OMP_SusC/RagA"/>
</dbReference>
<keyword evidence="5 7" id="KW-0472">Membrane</keyword>
<dbReference type="Pfam" id="PF07715">
    <property type="entry name" value="Plug"/>
    <property type="match status" value="1"/>
</dbReference>
<feature type="domain" description="TonB-dependent receptor plug" evidence="8">
    <location>
        <begin position="230"/>
        <end position="333"/>
    </location>
</feature>
<protein>
    <submittedName>
        <fullName evidence="9">SusC/RagA family TonB-linked outer membrane protein</fullName>
    </submittedName>
</protein>
<evidence type="ECO:0000256" key="3">
    <source>
        <dbReference type="ARBA" id="ARBA00022452"/>
    </source>
</evidence>
<dbReference type="Proteomes" id="UP001597032">
    <property type="component" value="Unassembled WGS sequence"/>
</dbReference>
<comment type="subcellular location">
    <subcellularLocation>
        <location evidence="1 7">Cell outer membrane</location>
        <topology evidence="1 7">Multi-pass membrane protein</topology>
    </subcellularLocation>
</comment>
<dbReference type="SUPFAM" id="SSF49464">
    <property type="entry name" value="Carboxypeptidase regulatory domain-like"/>
    <property type="match status" value="1"/>
</dbReference>
<evidence type="ECO:0000256" key="4">
    <source>
        <dbReference type="ARBA" id="ARBA00022692"/>
    </source>
</evidence>
<evidence type="ECO:0000256" key="5">
    <source>
        <dbReference type="ARBA" id="ARBA00023136"/>
    </source>
</evidence>